<dbReference type="GO" id="GO:0016705">
    <property type="term" value="F:oxidoreductase activity, acting on paired donors, with incorporation or reduction of molecular oxygen"/>
    <property type="evidence" value="ECO:0007669"/>
    <property type="project" value="InterPro"/>
</dbReference>
<dbReference type="STRING" id="36166.T1H3Z9"/>
<dbReference type="GO" id="GO:0020037">
    <property type="term" value="F:heme binding"/>
    <property type="evidence" value="ECO:0007669"/>
    <property type="project" value="InterPro"/>
</dbReference>
<dbReference type="HOGENOM" id="CLU_1628936_0_0_1"/>
<evidence type="ECO:0000256" key="1">
    <source>
        <dbReference type="ARBA" id="ARBA00001971"/>
    </source>
</evidence>
<keyword evidence="6" id="KW-0479">Metal-binding</keyword>
<dbReference type="EnsemblMetazoa" id="MESCA010996-RA">
    <property type="protein sequence ID" value="MESCA010996-PA"/>
    <property type="gene ID" value="MESCA010996"/>
</dbReference>
<organism evidence="13 14">
    <name type="scientific">Megaselia scalaris</name>
    <name type="common">Humpbacked fly</name>
    <name type="synonym">Phora scalaris</name>
    <dbReference type="NCBI Taxonomy" id="36166"/>
    <lineage>
        <taxon>Eukaryota</taxon>
        <taxon>Metazoa</taxon>
        <taxon>Ecdysozoa</taxon>
        <taxon>Arthropoda</taxon>
        <taxon>Hexapoda</taxon>
        <taxon>Insecta</taxon>
        <taxon>Pterygota</taxon>
        <taxon>Neoptera</taxon>
        <taxon>Endopterygota</taxon>
        <taxon>Diptera</taxon>
        <taxon>Brachycera</taxon>
        <taxon>Muscomorpha</taxon>
        <taxon>Platypezoidea</taxon>
        <taxon>Phoridae</taxon>
        <taxon>Megaseliini</taxon>
        <taxon>Megaselia</taxon>
    </lineage>
</organism>
<dbReference type="PANTHER" id="PTHR24292">
    <property type="entry name" value="CYTOCHROME P450"/>
    <property type="match status" value="1"/>
</dbReference>
<evidence type="ECO:0000313" key="14">
    <source>
        <dbReference type="Proteomes" id="UP000015102"/>
    </source>
</evidence>
<keyword evidence="14" id="KW-1185">Reference proteome</keyword>
<dbReference type="EMBL" id="CAQQ02381181">
    <property type="status" value="NOT_ANNOTATED_CDS"/>
    <property type="molecule type" value="Genomic_DNA"/>
</dbReference>
<dbReference type="EMBL" id="CAQQ02381182">
    <property type="status" value="NOT_ANNOTATED_CDS"/>
    <property type="molecule type" value="Genomic_DNA"/>
</dbReference>
<comment type="similarity">
    <text evidence="4">Belongs to the cytochrome P450 family.</text>
</comment>
<proteinExistence type="inferred from homology"/>
<dbReference type="GO" id="GO:0005789">
    <property type="term" value="C:endoplasmic reticulum membrane"/>
    <property type="evidence" value="ECO:0007669"/>
    <property type="project" value="UniProtKB-SubCell"/>
</dbReference>
<dbReference type="AlphaFoldDB" id="T1H3Z9"/>
<evidence type="ECO:0000313" key="13">
    <source>
        <dbReference type="EnsemblMetazoa" id="MESCA010996-PA"/>
    </source>
</evidence>
<keyword evidence="10" id="KW-0408">Iron</keyword>
<evidence type="ECO:0000256" key="7">
    <source>
        <dbReference type="ARBA" id="ARBA00022824"/>
    </source>
</evidence>
<sequence length="163" mass="18985">MFLQSFKKLAKVLRMRFIKKECGDYFMKTVKETVEYRERNNIRRNDFMDLLIDLKNNKNGDNPEGLTIDEVCAHSFIFIFAGFETSSSLMGFMLYELARNPEIQSKLRNHINSTLGKHNGASLGWSNTPKMERIKCGFHTKSCIENRLTIIMERHLSISIQDP</sequence>
<keyword evidence="8" id="KW-0492">Microsome</keyword>
<evidence type="ECO:0000256" key="10">
    <source>
        <dbReference type="ARBA" id="ARBA00023004"/>
    </source>
</evidence>
<protein>
    <recommendedName>
        <fullName evidence="15">Cytochrome P450</fullName>
    </recommendedName>
</protein>
<evidence type="ECO:0008006" key="15">
    <source>
        <dbReference type="Google" id="ProtNLM"/>
    </source>
</evidence>
<dbReference type="SUPFAM" id="SSF48264">
    <property type="entry name" value="Cytochrome P450"/>
    <property type="match status" value="1"/>
</dbReference>
<evidence type="ECO:0000256" key="5">
    <source>
        <dbReference type="ARBA" id="ARBA00022617"/>
    </source>
</evidence>
<evidence type="ECO:0000256" key="2">
    <source>
        <dbReference type="ARBA" id="ARBA00004174"/>
    </source>
</evidence>
<evidence type="ECO:0000256" key="12">
    <source>
        <dbReference type="ARBA" id="ARBA00023136"/>
    </source>
</evidence>
<evidence type="ECO:0000256" key="6">
    <source>
        <dbReference type="ARBA" id="ARBA00022723"/>
    </source>
</evidence>
<keyword evidence="9" id="KW-0560">Oxidoreductase</keyword>
<keyword evidence="12" id="KW-0472">Membrane</keyword>
<evidence type="ECO:0000256" key="11">
    <source>
        <dbReference type="ARBA" id="ARBA00023033"/>
    </source>
</evidence>
<dbReference type="Pfam" id="PF00067">
    <property type="entry name" value="p450"/>
    <property type="match status" value="1"/>
</dbReference>
<dbReference type="InterPro" id="IPR036396">
    <property type="entry name" value="Cyt_P450_sf"/>
</dbReference>
<dbReference type="OMA" id="IDEVCAH"/>
<comment type="subcellular location">
    <subcellularLocation>
        <location evidence="3">Endoplasmic reticulum membrane</location>
        <topology evidence="3">Peripheral membrane protein</topology>
    </subcellularLocation>
    <subcellularLocation>
        <location evidence="2">Microsome membrane</location>
        <topology evidence="2">Peripheral membrane protein</topology>
    </subcellularLocation>
</comment>
<keyword evidence="5" id="KW-0349">Heme</keyword>
<dbReference type="InterPro" id="IPR001128">
    <property type="entry name" value="Cyt_P450"/>
</dbReference>
<evidence type="ECO:0000256" key="9">
    <source>
        <dbReference type="ARBA" id="ARBA00023002"/>
    </source>
</evidence>
<keyword evidence="7" id="KW-0256">Endoplasmic reticulum</keyword>
<reference evidence="14" key="1">
    <citation type="submission" date="2013-02" db="EMBL/GenBank/DDBJ databases">
        <authorList>
            <person name="Hughes D."/>
        </authorList>
    </citation>
    <scope>NUCLEOTIDE SEQUENCE</scope>
    <source>
        <strain>Durham</strain>
        <strain evidence="14">NC isolate 2 -- Noor lab</strain>
    </source>
</reference>
<name>T1H3Z9_MEGSC</name>
<dbReference type="GO" id="GO:0004497">
    <property type="term" value="F:monooxygenase activity"/>
    <property type="evidence" value="ECO:0007669"/>
    <property type="project" value="UniProtKB-KW"/>
</dbReference>
<reference evidence="13" key="2">
    <citation type="submission" date="2015-06" db="UniProtKB">
        <authorList>
            <consortium name="EnsemblMetazoa"/>
        </authorList>
    </citation>
    <scope>IDENTIFICATION</scope>
</reference>
<accession>T1H3Z9</accession>
<dbReference type="Proteomes" id="UP000015102">
    <property type="component" value="Unassembled WGS sequence"/>
</dbReference>
<evidence type="ECO:0000256" key="4">
    <source>
        <dbReference type="ARBA" id="ARBA00010617"/>
    </source>
</evidence>
<evidence type="ECO:0000256" key="3">
    <source>
        <dbReference type="ARBA" id="ARBA00004406"/>
    </source>
</evidence>
<keyword evidence="11" id="KW-0503">Monooxygenase</keyword>
<dbReference type="GO" id="GO:0005506">
    <property type="term" value="F:iron ion binding"/>
    <property type="evidence" value="ECO:0007669"/>
    <property type="project" value="InterPro"/>
</dbReference>
<dbReference type="InterPro" id="IPR050476">
    <property type="entry name" value="Insect_CytP450_Detox"/>
</dbReference>
<comment type="cofactor">
    <cofactor evidence="1">
        <name>heme</name>
        <dbReference type="ChEBI" id="CHEBI:30413"/>
    </cofactor>
</comment>
<evidence type="ECO:0000256" key="8">
    <source>
        <dbReference type="ARBA" id="ARBA00022848"/>
    </source>
</evidence>
<dbReference type="Gene3D" id="1.10.630.10">
    <property type="entry name" value="Cytochrome P450"/>
    <property type="match status" value="1"/>
</dbReference>
<dbReference type="PANTHER" id="PTHR24292:SF100">
    <property type="entry name" value="CYTOCHROME P450 6A16, ISOFORM B-RELATED"/>
    <property type="match status" value="1"/>
</dbReference>